<protein>
    <submittedName>
        <fullName evidence="3">Haloacid dehalogenase</fullName>
    </submittedName>
</protein>
<name>A0A163SKM6_9BACL</name>
<comment type="similarity">
    <text evidence="1">Belongs to the HAD-like hydrolase superfamily. S-2-haloalkanoic acid dehalogenase family.</text>
</comment>
<dbReference type="CDD" id="cd02588">
    <property type="entry name" value="HAD_L2-DEX"/>
    <property type="match status" value="1"/>
</dbReference>
<dbReference type="NCBIfam" id="TIGR01549">
    <property type="entry name" value="HAD-SF-IA-v1"/>
    <property type="match status" value="1"/>
</dbReference>
<dbReference type="SUPFAM" id="SSF56784">
    <property type="entry name" value="HAD-like"/>
    <property type="match status" value="1"/>
</dbReference>
<proteinExistence type="inferred from homology"/>
<dbReference type="Pfam" id="PF00702">
    <property type="entry name" value="Hydrolase"/>
    <property type="match status" value="1"/>
</dbReference>
<dbReference type="PANTHER" id="PTHR43316:SF3">
    <property type="entry name" value="HALOACID DEHALOGENASE, TYPE II (AFU_ORTHOLOGUE AFUA_2G07750)-RELATED"/>
    <property type="match status" value="1"/>
</dbReference>
<evidence type="ECO:0000313" key="4">
    <source>
        <dbReference type="Proteomes" id="UP000076567"/>
    </source>
</evidence>
<dbReference type="InterPro" id="IPR023198">
    <property type="entry name" value="PGP-like_dom2"/>
</dbReference>
<dbReference type="PANTHER" id="PTHR43316">
    <property type="entry name" value="HYDROLASE, HALOACID DELAHOGENASE-RELATED"/>
    <property type="match status" value="1"/>
</dbReference>
<dbReference type="InterPro" id="IPR051540">
    <property type="entry name" value="S-2-haloacid_dehalogenase"/>
</dbReference>
<dbReference type="InterPro" id="IPR006439">
    <property type="entry name" value="HAD-SF_hydro_IA"/>
</dbReference>
<dbReference type="RefSeq" id="WP_066236819.1">
    <property type="nucleotide sequence ID" value="NZ_LRFC01000001.1"/>
</dbReference>
<comment type="caution">
    <text evidence="3">The sequence shown here is derived from an EMBL/GenBank/DDBJ whole genome shotgun (WGS) entry which is preliminary data.</text>
</comment>
<dbReference type="EMBL" id="LRFC01000001">
    <property type="protein sequence ID" value="KZE69317.1"/>
    <property type="molecule type" value="Genomic_DNA"/>
</dbReference>
<dbReference type="InterPro" id="IPR006328">
    <property type="entry name" value="2-HAD"/>
</dbReference>
<dbReference type="GO" id="GO:0019120">
    <property type="term" value="F:hydrolase activity, acting on acid halide bonds, in C-halide compounds"/>
    <property type="evidence" value="ECO:0007669"/>
    <property type="project" value="InterPro"/>
</dbReference>
<gene>
    <name evidence="3" type="ORF">AWM68_03355</name>
</gene>
<dbReference type="SFLD" id="SFLDF00045">
    <property type="entry name" value="2-haloacid_dehalogenase"/>
    <property type="match status" value="1"/>
</dbReference>
<keyword evidence="2" id="KW-0378">Hydrolase</keyword>
<dbReference type="Gene3D" id="3.40.50.1000">
    <property type="entry name" value="HAD superfamily/HAD-like"/>
    <property type="match status" value="1"/>
</dbReference>
<dbReference type="PRINTS" id="PR00413">
    <property type="entry name" value="HADHALOGNASE"/>
</dbReference>
<dbReference type="Proteomes" id="UP000076567">
    <property type="component" value="Unassembled WGS sequence"/>
</dbReference>
<dbReference type="SFLD" id="SFLDS00003">
    <property type="entry name" value="Haloacid_Dehalogenase"/>
    <property type="match status" value="1"/>
</dbReference>
<organism evidence="3 4">
    <name type="scientific">Fictibacillus phosphorivorans</name>
    <dbReference type="NCBI Taxonomy" id="1221500"/>
    <lineage>
        <taxon>Bacteria</taxon>
        <taxon>Bacillati</taxon>
        <taxon>Bacillota</taxon>
        <taxon>Bacilli</taxon>
        <taxon>Bacillales</taxon>
        <taxon>Fictibacillaceae</taxon>
        <taxon>Fictibacillus</taxon>
    </lineage>
</organism>
<evidence type="ECO:0000256" key="1">
    <source>
        <dbReference type="ARBA" id="ARBA00008106"/>
    </source>
</evidence>
<evidence type="ECO:0000256" key="2">
    <source>
        <dbReference type="ARBA" id="ARBA00022801"/>
    </source>
</evidence>
<accession>A0A163SKM6</accession>
<dbReference type="SFLD" id="SFLDG01129">
    <property type="entry name" value="C1.5:_HAD__Beta-PGM__Phosphata"/>
    <property type="match status" value="1"/>
</dbReference>
<dbReference type="SFLD" id="SFLDG01135">
    <property type="entry name" value="C1.5.6:_HAD__Beta-PGM__Phospha"/>
    <property type="match status" value="1"/>
</dbReference>
<dbReference type="AlphaFoldDB" id="A0A163SKM6"/>
<reference evidence="4" key="1">
    <citation type="submission" date="2016-01" db="EMBL/GenBank/DDBJ databases">
        <title>Draft genome of Chromobacterium sp. F49.</title>
        <authorList>
            <person name="Hong K.W."/>
        </authorList>
    </citation>
    <scope>NUCLEOTIDE SEQUENCE [LARGE SCALE GENOMIC DNA]</scope>
    <source>
        <strain evidence="4">P7IIIA</strain>
    </source>
</reference>
<dbReference type="InterPro" id="IPR036412">
    <property type="entry name" value="HAD-like_sf"/>
</dbReference>
<dbReference type="NCBIfam" id="TIGR01428">
    <property type="entry name" value="HAD_type_II"/>
    <property type="match status" value="1"/>
</dbReference>
<evidence type="ECO:0000313" key="3">
    <source>
        <dbReference type="EMBL" id="KZE69317.1"/>
    </source>
</evidence>
<dbReference type="Gene3D" id="1.10.150.240">
    <property type="entry name" value="Putative phosphatase, domain 2"/>
    <property type="match status" value="1"/>
</dbReference>
<sequence length="226" mass="26364">MTIKAYIYDAYGTLFDVHSVTEKAEFLFKGHGKEISEEWRKKQVEYFMLHQLTERYIPFSEITRNALLYTLKKLSLPCNEDALDHLMTAYLELQTYEDVHETLQQLQNSDVKQLIYSNGTNDMLQPLVKKRKLDGLLHVLSVDDIKQYKPSPAAYKYAHEELGVNRDEVLFMSSNFWDITGAASYGFKTAWINRAKLPLDLLGIKPDFEFRNLSELLEHKTKRSSQ</sequence>
<keyword evidence="4" id="KW-1185">Reference proteome</keyword>
<dbReference type="InterPro" id="IPR023214">
    <property type="entry name" value="HAD_sf"/>
</dbReference>
<dbReference type="NCBIfam" id="TIGR01493">
    <property type="entry name" value="HAD-SF-IA-v2"/>
    <property type="match status" value="1"/>
</dbReference>